<reference evidence="1 2" key="1">
    <citation type="journal article" date="2023" name="Plants (Basel)">
        <title>Bridging the Gap: Combining Genomics and Transcriptomics Approaches to Understand Stylosanthes scabra, an Orphan Legume from the Brazilian Caatinga.</title>
        <authorList>
            <person name="Ferreira-Neto J.R.C."/>
            <person name="da Silva M.D."/>
            <person name="Binneck E."/>
            <person name="de Melo N.F."/>
            <person name="da Silva R.H."/>
            <person name="de Melo A.L.T.M."/>
            <person name="Pandolfi V."/>
            <person name="Bustamante F.O."/>
            <person name="Brasileiro-Vidal A.C."/>
            <person name="Benko-Iseppon A.M."/>
        </authorList>
    </citation>
    <scope>NUCLEOTIDE SEQUENCE [LARGE SCALE GENOMIC DNA]</scope>
    <source>
        <tissue evidence="1">Leaves</tissue>
    </source>
</reference>
<accession>A0ABU6RQX9</accession>
<proteinExistence type="predicted"/>
<evidence type="ECO:0000313" key="1">
    <source>
        <dbReference type="EMBL" id="MED6126211.1"/>
    </source>
</evidence>
<keyword evidence="2" id="KW-1185">Reference proteome</keyword>
<dbReference type="EMBL" id="JASCZI010031198">
    <property type="protein sequence ID" value="MED6126211.1"/>
    <property type="molecule type" value="Genomic_DNA"/>
</dbReference>
<evidence type="ECO:0000313" key="2">
    <source>
        <dbReference type="Proteomes" id="UP001341840"/>
    </source>
</evidence>
<comment type="caution">
    <text evidence="1">The sequence shown here is derived from an EMBL/GenBank/DDBJ whole genome shotgun (WGS) entry which is preliminary data.</text>
</comment>
<organism evidence="1 2">
    <name type="scientific">Stylosanthes scabra</name>
    <dbReference type="NCBI Taxonomy" id="79078"/>
    <lineage>
        <taxon>Eukaryota</taxon>
        <taxon>Viridiplantae</taxon>
        <taxon>Streptophyta</taxon>
        <taxon>Embryophyta</taxon>
        <taxon>Tracheophyta</taxon>
        <taxon>Spermatophyta</taxon>
        <taxon>Magnoliopsida</taxon>
        <taxon>eudicotyledons</taxon>
        <taxon>Gunneridae</taxon>
        <taxon>Pentapetalae</taxon>
        <taxon>rosids</taxon>
        <taxon>fabids</taxon>
        <taxon>Fabales</taxon>
        <taxon>Fabaceae</taxon>
        <taxon>Papilionoideae</taxon>
        <taxon>50 kb inversion clade</taxon>
        <taxon>dalbergioids sensu lato</taxon>
        <taxon>Dalbergieae</taxon>
        <taxon>Pterocarpus clade</taxon>
        <taxon>Stylosanthes</taxon>
    </lineage>
</organism>
<sequence>MYYEIEKREKYEDSDERADSDMAIVNTRRYHSDDEPFIHLLHSVRFNPDRPYELPIEQLWALFRRVSRRSSPAFESVAAGGARYHSHPCERLRALFFCNLTATV</sequence>
<name>A0ABU6RQX9_9FABA</name>
<protein>
    <submittedName>
        <fullName evidence="1">Uncharacterized protein</fullName>
    </submittedName>
</protein>
<gene>
    <name evidence="1" type="ORF">PIB30_076136</name>
</gene>
<dbReference type="Proteomes" id="UP001341840">
    <property type="component" value="Unassembled WGS sequence"/>
</dbReference>